<feature type="signal peptide" evidence="1">
    <location>
        <begin position="1"/>
        <end position="22"/>
    </location>
</feature>
<dbReference type="InterPro" id="IPR006311">
    <property type="entry name" value="TAT_signal"/>
</dbReference>
<evidence type="ECO:0000313" key="3">
    <source>
        <dbReference type="Proteomes" id="UP000236754"/>
    </source>
</evidence>
<proteinExistence type="predicted"/>
<dbReference type="EMBL" id="FNVU01000014">
    <property type="protein sequence ID" value="SEG83251.1"/>
    <property type="molecule type" value="Genomic_DNA"/>
</dbReference>
<evidence type="ECO:0000313" key="2">
    <source>
        <dbReference type="EMBL" id="SEG83251.1"/>
    </source>
</evidence>
<dbReference type="OrthoDB" id="9808778at2"/>
<evidence type="ECO:0000256" key="1">
    <source>
        <dbReference type="SAM" id="SignalP"/>
    </source>
</evidence>
<reference evidence="2 3" key="1">
    <citation type="submission" date="2016-10" db="EMBL/GenBank/DDBJ databases">
        <authorList>
            <person name="de Groot N.N."/>
        </authorList>
    </citation>
    <scope>NUCLEOTIDE SEQUENCE [LARGE SCALE GENOMIC DNA]</scope>
    <source>
        <strain evidence="2 3">CGMCC 4.2023</strain>
    </source>
</reference>
<dbReference type="AlphaFoldDB" id="A0A1H6DDG9"/>
<gene>
    <name evidence="2" type="ORF">SAMN05216223_11432</name>
</gene>
<dbReference type="InterPro" id="IPR011659">
    <property type="entry name" value="WD40"/>
</dbReference>
<dbReference type="InterPro" id="IPR011042">
    <property type="entry name" value="6-blade_b-propeller_TolB-like"/>
</dbReference>
<keyword evidence="3" id="KW-1185">Reference proteome</keyword>
<dbReference type="PROSITE" id="PS51257">
    <property type="entry name" value="PROKAR_LIPOPROTEIN"/>
    <property type="match status" value="1"/>
</dbReference>
<keyword evidence="1" id="KW-0732">Signal</keyword>
<dbReference type="Gene3D" id="2.120.10.30">
    <property type="entry name" value="TolB, C-terminal domain"/>
    <property type="match status" value="1"/>
</dbReference>
<feature type="chain" id="PRO_5039377071" evidence="1">
    <location>
        <begin position="23"/>
        <end position="668"/>
    </location>
</feature>
<dbReference type="PROSITE" id="PS51318">
    <property type="entry name" value="TAT"/>
    <property type="match status" value="1"/>
</dbReference>
<dbReference type="SUPFAM" id="SSF69304">
    <property type="entry name" value="Tricorn protease N-terminal domain"/>
    <property type="match status" value="1"/>
</dbReference>
<dbReference type="Pfam" id="PF07676">
    <property type="entry name" value="PD40"/>
    <property type="match status" value="1"/>
</dbReference>
<accession>A0A1H6DDG9</accession>
<organism evidence="2 3">
    <name type="scientific">Actinacidiphila yanglinensis</name>
    <dbReference type="NCBI Taxonomy" id="310779"/>
    <lineage>
        <taxon>Bacteria</taxon>
        <taxon>Bacillati</taxon>
        <taxon>Actinomycetota</taxon>
        <taxon>Actinomycetes</taxon>
        <taxon>Kitasatosporales</taxon>
        <taxon>Streptomycetaceae</taxon>
        <taxon>Actinacidiphila</taxon>
    </lineage>
</organism>
<sequence length="668" mass="68094">MSTRRRRALAAMTMAACVSVGAGCVLVPAARAATGAGTPAPTGLIALDSGSGVITVQADGSGAHAVEGIANGAGIGPVWAPDGSRVMAGQENWLALTSVRAEGATSPVTVGSPDTGGEPGRGGYYEDATYWLNGRYVIVSTGEEMYAGPSDGSSDPRPLLTDAQSPFADCDGEPSASPTGTVAFARAAPCGNTTGIWTFDPVTDTVAQLLPNALMPAYSPDGGRLAFSRPVDGVRQLFVAAADGTGAQQLTTDGASHEHAAWDPSGERLAYDSKDPATGATTVKVLDLSSGSADTLNASGTKPSYQSVRNNILDRVYATGGVTIDQAASRWAFDTTGAAHQNGLVAARSAVLVDNANATYAAPAISLAAEKQGPVVMTSPGSLDATAAAELQRTLPKGSTVYLVGNTAQLSSTVSAQITALGYTALRMDGPDLPSISARVATQITKKPDWVFVADGMDYHDPISASTAAASLGFHGLGVVLLVKGTTVPDAVKAYLNTLDAATTKLVTVGTTAREAMENAPLDQAWTFWNVSAATYEQTAVNLARFWWAAPDTATVESETTWQSAVAGNAVTATRGPALWTPADALSPKTAAYLNEESASLESVQTFGGNPEYSVATRNAVGDAIGLSSAYLSTVWAPGGVLPAGAPTPAAFPAALPARFVGPLYKVS</sequence>
<dbReference type="RefSeq" id="WP_146088351.1">
    <property type="nucleotide sequence ID" value="NZ_FNVU01000014.1"/>
</dbReference>
<protein>
    <submittedName>
        <fullName evidence="2">WD40-like Beta Propeller Repeat</fullName>
    </submittedName>
</protein>
<dbReference type="Proteomes" id="UP000236754">
    <property type="component" value="Unassembled WGS sequence"/>
</dbReference>
<name>A0A1H6DDG9_9ACTN</name>